<organism evidence="1">
    <name type="scientific">Vibrio sp. HB236076</name>
    <dbReference type="NCBI Taxonomy" id="3232307"/>
    <lineage>
        <taxon>Bacteria</taxon>
        <taxon>Pseudomonadati</taxon>
        <taxon>Pseudomonadota</taxon>
        <taxon>Gammaproteobacteria</taxon>
        <taxon>Vibrionales</taxon>
        <taxon>Vibrionaceae</taxon>
        <taxon>Vibrio</taxon>
    </lineage>
</organism>
<keyword evidence="1" id="KW-0614">Plasmid</keyword>
<geneLocation type="plasmid" evidence="1">
    <name>p-HB236076</name>
</geneLocation>
<accession>A0AB39HF41</accession>
<reference evidence="1" key="1">
    <citation type="submission" date="2024-07" db="EMBL/GenBank/DDBJ databases">
        <title>Genome Analysis of a Potential Novel Vibrio Species Secreting pH- and Thermo-stable Alginate Lyase and its Application in Producing Alginate Oligosaccharides.</title>
        <authorList>
            <person name="Huang H."/>
            <person name="Bao K."/>
        </authorList>
    </citation>
    <scope>NUCLEOTIDE SEQUENCE</scope>
    <source>
        <strain evidence="1">HB236076</strain>
        <plasmid evidence="1">p-HB236076</plasmid>
    </source>
</reference>
<dbReference type="EMBL" id="CP162602">
    <property type="protein sequence ID" value="XDK26659.1"/>
    <property type="molecule type" value="Genomic_DNA"/>
</dbReference>
<dbReference type="KEGG" id="vih:AB0763_16625"/>
<proteinExistence type="predicted"/>
<name>A0AB39HF41_9VIBR</name>
<gene>
    <name evidence="1" type="ORF">AB0763_16625</name>
</gene>
<evidence type="ECO:0000313" key="1">
    <source>
        <dbReference type="EMBL" id="XDK26659.1"/>
    </source>
</evidence>
<protein>
    <submittedName>
        <fullName evidence="1">Uncharacterized protein</fullName>
    </submittedName>
</protein>
<sequence>MTDGVARFLIVLVSVGHFSDAVTHTFTMIINKAGCGQGVRCCRDQREGRDWLEGSVPVPACQWL</sequence>
<dbReference type="AlphaFoldDB" id="A0AB39HF41"/>
<dbReference type="RefSeq" id="WP_306099570.1">
    <property type="nucleotide sequence ID" value="NZ_CP162602.1"/>
</dbReference>